<dbReference type="GO" id="GO:0046906">
    <property type="term" value="F:tetrapyrrole binding"/>
    <property type="evidence" value="ECO:0007669"/>
    <property type="project" value="TreeGrafter"/>
</dbReference>
<dbReference type="InterPro" id="IPR037215">
    <property type="entry name" value="GUN4-like_sf"/>
</dbReference>
<dbReference type="OrthoDB" id="4835at2759"/>
<feature type="compositionally biased region" description="Polar residues" evidence="1">
    <location>
        <begin position="261"/>
        <end position="271"/>
    </location>
</feature>
<dbReference type="Proteomes" id="UP000327013">
    <property type="component" value="Chromosome 6"/>
</dbReference>
<dbReference type="GO" id="GO:0009507">
    <property type="term" value="C:chloroplast"/>
    <property type="evidence" value="ECO:0007669"/>
    <property type="project" value="TreeGrafter"/>
</dbReference>
<accession>A0A5N6RFI6</accession>
<proteinExistence type="predicted"/>
<dbReference type="SUPFAM" id="SSF140869">
    <property type="entry name" value="GUN4-like"/>
    <property type="match status" value="1"/>
</dbReference>
<evidence type="ECO:0000256" key="1">
    <source>
        <dbReference type="SAM" id="MobiDB-lite"/>
    </source>
</evidence>
<sequence>MWPPFSVTIPAKSLTLTVTVSLLRPQFINTELSLTKKKPQLRKPQKQQRKQQKQVDEGGFGWKFGERREMEVVKEGWFWLGPAKLTACDYHGGEDNISMGILADEETRRLLIVLAGEAAQKRGYVFFSEVQFIPEADLKTIDDLWKQHSNNKFGYSVQKRIFEKADRDFSKFFLKVGWMKKLDTEIEQYNYRAFPTEFVWELADDTPEGHLPLTNALRGTQLLNSIFNHPAFAAAAMQEEDKEDDKLVEEINGIDNGGLKGSNSKPLSKTLTRPDYSF</sequence>
<dbReference type="EMBL" id="CM017326">
    <property type="protein sequence ID" value="KAE8076521.1"/>
    <property type="molecule type" value="Genomic_DNA"/>
</dbReference>
<evidence type="ECO:0000313" key="3">
    <source>
        <dbReference type="EMBL" id="KAE8076521.1"/>
    </source>
</evidence>
<evidence type="ECO:0000259" key="2">
    <source>
        <dbReference type="Pfam" id="PF05419"/>
    </source>
</evidence>
<dbReference type="Pfam" id="PF05419">
    <property type="entry name" value="GUN4"/>
    <property type="match status" value="1"/>
</dbReference>
<dbReference type="GO" id="GO:0010019">
    <property type="term" value="P:chloroplast-nucleus signaling pathway"/>
    <property type="evidence" value="ECO:0007669"/>
    <property type="project" value="TreeGrafter"/>
</dbReference>
<organism evidence="3 4">
    <name type="scientific">Carpinus fangiana</name>
    <dbReference type="NCBI Taxonomy" id="176857"/>
    <lineage>
        <taxon>Eukaryota</taxon>
        <taxon>Viridiplantae</taxon>
        <taxon>Streptophyta</taxon>
        <taxon>Embryophyta</taxon>
        <taxon>Tracheophyta</taxon>
        <taxon>Spermatophyta</taxon>
        <taxon>Magnoliopsida</taxon>
        <taxon>eudicotyledons</taxon>
        <taxon>Gunneridae</taxon>
        <taxon>Pentapetalae</taxon>
        <taxon>rosids</taxon>
        <taxon>fabids</taxon>
        <taxon>Fagales</taxon>
        <taxon>Betulaceae</taxon>
        <taxon>Carpinus</taxon>
    </lineage>
</organism>
<dbReference type="AlphaFoldDB" id="A0A5N6RFI6"/>
<dbReference type="PANTHER" id="PTHR34800">
    <property type="entry name" value="TETRAPYRROLE-BINDING PROTEIN, CHLOROPLASTIC"/>
    <property type="match status" value="1"/>
</dbReference>
<dbReference type="Gene3D" id="1.25.40.620">
    <property type="match status" value="1"/>
</dbReference>
<dbReference type="PANTHER" id="PTHR34800:SF1">
    <property type="entry name" value="TETRAPYRROLE-BINDING PROTEIN, CHLOROPLASTIC"/>
    <property type="match status" value="1"/>
</dbReference>
<keyword evidence="4" id="KW-1185">Reference proteome</keyword>
<reference evidence="3 4" key="1">
    <citation type="submission" date="2019-06" db="EMBL/GenBank/DDBJ databases">
        <title>A chromosomal-level reference genome of Carpinus fangiana (Coryloideae, Betulaceae).</title>
        <authorList>
            <person name="Yang X."/>
            <person name="Wang Z."/>
            <person name="Zhang L."/>
            <person name="Hao G."/>
            <person name="Liu J."/>
            <person name="Yang Y."/>
        </authorList>
    </citation>
    <scope>NUCLEOTIDE SEQUENCE [LARGE SCALE GENOMIC DNA]</scope>
    <source>
        <strain evidence="3">Cfa_2016G</strain>
        <tissue evidence="3">Leaf</tissue>
    </source>
</reference>
<feature type="region of interest" description="Disordered" evidence="1">
    <location>
        <begin position="252"/>
        <end position="278"/>
    </location>
</feature>
<evidence type="ECO:0000313" key="4">
    <source>
        <dbReference type="Proteomes" id="UP000327013"/>
    </source>
</evidence>
<dbReference type="FunFam" id="1.10.10.1770:FF:000001">
    <property type="entry name" value="Tetrapyrrole-binding protein, chloroplastic"/>
    <property type="match status" value="1"/>
</dbReference>
<protein>
    <recommendedName>
        <fullName evidence="2">GUN4-like domain-containing protein</fullName>
    </recommendedName>
</protein>
<name>A0A5N6RFI6_9ROSI</name>
<gene>
    <name evidence="3" type="ORF">FH972_015167</name>
</gene>
<dbReference type="Gene3D" id="1.10.10.1770">
    <property type="entry name" value="Gun4-like"/>
    <property type="match status" value="1"/>
</dbReference>
<dbReference type="InterPro" id="IPR008629">
    <property type="entry name" value="GUN4-like"/>
</dbReference>
<feature type="domain" description="GUN4-like" evidence="2">
    <location>
        <begin position="103"/>
        <end position="230"/>
    </location>
</feature>